<dbReference type="InterPro" id="IPR013783">
    <property type="entry name" value="Ig-like_fold"/>
</dbReference>
<dbReference type="CDD" id="cd02850">
    <property type="entry name" value="E_set_Cellulase_N"/>
    <property type="match status" value="1"/>
</dbReference>
<evidence type="ECO:0000256" key="1">
    <source>
        <dbReference type="ARBA" id="ARBA00007072"/>
    </source>
</evidence>
<keyword evidence="3 6" id="KW-0119">Carbohydrate metabolism</keyword>
<keyword evidence="7" id="KW-0136">Cellulose degradation</keyword>
<comment type="caution">
    <text evidence="10">The sequence shown here is derived from an EMBL/GenBank/DDBJ whole genome shotgun (WGS) entry which is preliminary data.</text>
</comment>
<proteinExistence type="inferred from homology"/>
<reference evidence="10 11" key="1">
    <citation type="submission" date="2023-12" db="EMBL/GenBank/DDBJ databases">
        <title>Novel species of the genus Arcicella isolated from rivers.</title>
        <authorList>
            <person name="Lu H."/>
        </authorList>
    </citation>
    <scope>NUCLEOTIDE SEQUENCE [LARGE SCALE GENOMIC DNA]</scope>
    <source>
        <strain evidence="10 11">KCTC 23307</strain>
    </source>
</reference>
<keyword evidence="11" id="KW-1185">Reference proteome</keyword>
<evidence type="ECO:0000256" key="4">
    <source>
        <dbReference type="ARBA" id="ARBA00023295"/>
    </source>
</evidence>
<organism evidence="10 11">
    <name type="scientific">Arcicella rigui</name>
    <dbReference type="NCBI Taxonomy" id="797020"/>
    <lineage>
        <taxon>Bacteria</taxon>
        <taxon>Pseudomonadati</taxon>
        <taxon>Bacteroidota</taxon>
        <taxon>Cytophagia</taxon>
        <taxon>Cytophagales</taxon>
        <taxon>Flectobacillaceae</taxon>
        <taxon>Arcicella</taxon>
    </lineage>
</organism>
<evidence type="ECO:0000256" key="2">
    <source>
        <dbReference type="ARBA" id="ARBA00022801"/>
    </source>
</evidence>
<dbReference type="GO" id="GO:0016787">
    <property type="term" value="F:hydrolase activity"/>
    <property type="evidence" value="ECO:0007669"/>
    <property type="project" value="UniProtKB-KW"/>
</dbReference>
<evidence type="ECO:0000259" key="8">
    <source>
        <dbReference type="Pfam" id="PF00759"/>
    </source>
</evidence>
<feature type="domain" description="Glycoside hydrolase family 9" evidence="8">
    <location>
        <begin position="120"/>
        <end position="573"/>
    </location>
</feature>
<dbReference type="EMBL" id="JAYFUM010000018">
    <property type="protein sequence ID" value="MEA5140455.1"/>
    <property type="molecule type" value="Genomic_DNA"/>
</dbReference>
<dbReference type="InterPro" id="IPR014756">
    <property type="entry name" value="Ig_E-set"/>
</dbReference>
<dbReference type="Gene3D" id="1.50.10.10">
    <property type="match status" value="1"/>
</dbReference>
<comment type="similarity">
    <text evidence="1 6 7">Belongs to the glycosyl hydrolase 9 (cellulase E) family.</text>
</comment>
<protein>
    <recommendedName>
        <fullName evidence="7">Endoglucanase</fullName>
        <ecNumber evidence="7">3.2.1.4</ecNumber>
    </recommendedName>
</protein>
<dbReference type="InterPro" id="IPR004197">
    <property type="entry name" value="Cellulase_Ig-like"/>
</dbReference>
<dbReference type="Proteomes" id="UP001302949">
    <property type="component" value="Unassembled WGS sequence"/>
</dbReference>
<dbReference type="RefSeq" id="WP_323297610.1">
    <property type="nucleotide sequence ID" value="NZ_JAYFUM010000018.1"/>
</dbReference>
<evidence type="ECO:0000259" key="9">
    <source>
        <dbReference type="Pfam" id="PF02927"/>
    </source>
</evidence>
<gene>
    <name evidence="10" type="ORF">VB248_14985</name>
</gene>
<dbReference type="PROSITE" id="PS00698">
    <property type="entry name" value="GH9_3"/>
    <property type="match status" value="1"/>
</dbReference>
<feature type="active site" evidence="6">
    <location>
        <position position="561"/>
    </location>
</feature>
<name>A0ABU5QCA2_9BACT</name>
<dbReference type="InterPro" id="IPR008928">
    <property type="entry name" value="6-hairpin_glycosidase_sf"/>
</dbReference>
<keyword evidence="4 6" id="KW-0326">Glycosidase</keyword>
<evidence type="ECO:0000256" key="6">
    <source>
        <dbReference type="PROSITE-ProRule" id="PRU10060"/>
    </source>
</evidence>
<keyword evidence="2 6" id="KW-0378">Hydrolase</keyword>
<dbReference type="SUPFAM" id="SSF81296">
    <property type="entry name" value="E set domains"/>
    <property type="match status" value="1"/>
</dbReference>
<dbReference type="EC" id="3.2.1.4" evidence="7"/>
<evidence type="ECO:0000256" key="5">
    <source>
        <dbReference type="ARBA" id="ARBA00023326"/>
    </source>
</evidence>
<dbReference type="Pfam" id="PF00759">
    <property type="entry name" value="Glyco_hydro_9"/>
    <property type="match status" value="1"/>
</dbReference>
<evidence type="ECO:0000256" key="3">
    <source>
        <dbReference type="ARBA" id="ARBA00023277"/>
    </source>
</evidence>
<keyword evidence="5 6" id="KW-0624">Polysaccharide degradation</keyword>
<accession>A0ABU5QCA2</accession>
<evidence type="ECO:0000256" key="7">
    <source>
        <dbReference type="RuleBase" id="RU361166"/>
    </source>
</evidence>
<dbReference type="InterPro" id="IPR001701">
    <property type="entry name" value="Glyco_hydro_9"/>
</dbReference>
<dbReference type="Pfam" id="PF02927">
    <property type="entry name" value="CelD_N"/>
    <property type="match status" value="1"/>
</dbReference>
<comment type="catalytic activity">
    <reaction evidence="7">
        <text>Endohydrolysis of (1-&gt;4)-beta-D-glucosidic linkages in cellulose, lichenin and cereal beta-D-glucans.</text>
        <dbReference type="EC" id="3.2.1.4"/>
    </reaction>
</comment>
<evidence type="ECO:0000313" key="11">
    <source>
        <dbReference type="Proteomes" id="UP001302949"/>
    </source>
</evidence>
<dbReference type="SUPFAM" id="SSF48208">
    <property type="entry name" value="Six-hairpin glycosidases"/>
    <property type="match status" value="1"/>
</dbReference>
<dbReference type="InterPro" id="IPR033126">
    <property type="entry name" value="Glyco_hydro_9_Asp/Glu_AS"/>
</dbReference>
<dbReference type="Gene3D" id="2.60.40.10">
    <property type="entry name" value="Immunoglobulins"/>
    <property type="match status" value="1"/>
</dbReference>
<evidence type="ECO:0000313" key="10">
    <source>
        <dbReference type="EMBL" id="MEA5140455.1"/>
    </source>
</evidence>
<dbReference type="PANTHER" id="PTHR22298">
    <property type="entry name" value="ENDO-1,4-BETA-GLUCANASE"/>
    <property type="match status" value="1"/>
</dbReference>
<feature type="domain" description="Cellulase Ig-like" evidence="9">
    <location>
        <begin position="28"/>
        <end position="105"/>
    </location>
</feature>
<feature type="active site" evidence="6">
    <location>
        <position position="552"/>
    </location>
</feature>
<dbReference type="InterPro" id="IPR012341">
    <property type="entry name" value="6hp_glycosidase-like_sf"/>
</dbReference>
<sequence length="586" mass="65274">MKIKHIFGLGFCLSIINTCALNAQKISEDIRLNQVGFYPNAPKLAVIVNAKAQTFLVKTADSKTTVLIGKLSKPRNSEFSEKTTQIADFSSFNQTGKYLVEVPDLGVSYPFEISEKVHDAAAKASLKAFYYQRVSTEIPEKFAGKWARPFAHPDDKVLVHASAVSAERPEGTVISSPKGWYDAGDYNKYIVNSGITMGTLFAMYEDFPAYFQQQHLNIPESNNAVPDVLDEALWNLRWMLTMQDTDGGVYHKLTNANFDGMIMPKKAKKPRYVVQKGTAATLDFAAVMAQAARIFKQFPNEFPALADSCLTASTRAWEWAIKNPDVHYEQDKMNEKFLPKITTGAYGDSNFSDEWTWAASELYITTQNEKYYETLQIIPAQKMLVPSWNQVRLLGYYSLVRFQKQLTGKAKEDFPALKQSLIAFADTLASGIEKRSFQTLMGKTAKDFVWGSTAVAANQGIAMIQVYQLTKDKKYLTYALTNLDYILGRNGTGYSFLTAFGSKTPMHPHHRLSIADGIVEPLPGFLSGGTNPGQQDKCEGYKTKVADESYLDVDCSYSTNEIAINWNAPMAYLAGAIEALQASILN</sequence>